<evidence type="ECO:0000256" key="1">
    <source>
        <dbReference type="SAM" id="Phobius"/>
    </source>
</evidence>
<feature type="transmembrane region" description="Helical" evidence="1">
    <location>
        <begin position="60"/>
        <end position="80"/>
    </location>
</feature>
<keyword evidence="3" id="KW-1185">Reference proteome</keyword>
<evidence type="ECO:0000313" key="2">
    <source>
        <dbReference type="EMBL" id="KAB3523659.1"/>
    </source>
</evidence>
<keyword evidence="1" id="KW-1133">Transmembrane helix</keyword>
<name>A0ABQ6VHH4_9CORY</name>
<organism evidence="2 3">
    <name type="scientific">Corynebacterium zhongnanshanii</name>
    <dbReference type="NCBI Taxonomy" id="2768834"/>
    <lineage>
        <taxon>Bacteria</taxon>
        <taxon>Bacillati</taxon>
        <taxon>Actinomycetota</taxon>
        <taxon>Actinomycetes</taxon>
        <taxon>Mycobacteriales</taxon>
        <taxon>Corynebacteriaceae</taxon>
        <taxon>Corynebacterium</taxon>
    </lineage>
</organism>
<dbReference type="EMBL" id="WBZJ01000001">
    <property type="protein sequence ID" value="KAB3523659.1"/>
    <property type="molecule type" value="Genomic_DNA"/>
</dbReference>
<comment type="caution">
    <text evidence="2">The sequence shown here is derived from an EMBL/GenBank/DDBJ whole genome shotgun (WGS) entry which is preliminary data.</text>
</comment>
<dbReference type="Pfam" id="PF10939">
    <property type="entry name" value="DUF2631"/>
    <property type="match status" value="1"/>
</dbReference>
<sequence length="128" mass="13641">MASHKKEAEVHNGVSTDDVPSAAWGWSALSTRAMATAGICGGLFLLAMLFGNHHGNVENIYLIVLAVVCFVGTTIMVTGLPGKQSTRLHANNKPVGHIEPNWSADQKNLTGAYADLSDEELLALNIKK</sequence>
<accession>A0ABQ6VHH4</accession>
<reference evidence="2 3" key="1">
    <citation type="submission" date="2019-10" db="EMBL/GenBank/DDBJ databases">
        <title>Corynebacterium sp novel species isolated from the respiratory tract of Marmot.</title>
        <authorList>
            <person name="Zhang G."/>
        </authorList>
    </citation>
    <scope>NUCLEOTIDE SEQUENCE [LARGE SCALE GENOMIC DNA]</scope>
    <source>
        <strain evidence="2 3">336</strain>
    </source>
</reference>
<dbReference type="InterPro" id="IPR024341">
    <property type="entry name" value="DUF2631"/>
</dbReference>
<evidence type="ECO:0000313" key="3">
    <source>
        <dbReference type="Proteomes" id="UP000436181"/>
    </source>
</evidence>
<feature type="transmembrane region" description="Helical" evidence="1">
    <location>
        <begin position="33"/>
        <end position="54"/>
    </location>
</feature>
<proteinExistence type="predicted"/>
<dbReference type="Proteomes" id="UP000436181">
    <property type="component" value="Unassembled WGS sequence"/>
</dbReference>
<gene>
    <name evidence="2" type="ORF">F8377_04170</name>
</gene>
<protein>
    <submittedName>
        <fullName evidence="2">DUF2631 domain-containing protein</fullName>
    </submittedName>
</protein>
<keyword evidence="1" id="KW-0812">Transmembrane</keyword>
<keyword evidence="1" id="KW-0472">Membrane</keyword>